<proteinExistence type="inferred from homology"/>
<feature type="domain" description="Phosphoribosyltransferase" evidence="2">
    <location>
        <begin position="56"/>
        <end position="148"/>
    </location>
</feature>
<dbReference type="Pfam" id="PF00156">
    <property type="entry name" value="Pribosyltran"/>
    <property type="match status" value="1"/>
</dbReference>
<evidence type="ECO:0000256" key="1">
    <source>
        <dbReference type="ARBA" id="ARBA00008007"/>
    </source>
</evidence>
<dbReference type="PANTHER" id="PTHR47505">
    <property type="entry name" value="DNA UTILIZATION PROTEIN YHGH"/>
    <property type="match status" value="1"/>
</dbReference>
<dbReference type="InterPro" id="IPR000836">
    <property type="entry name" value="PRTase_dom"/>
</dbReference>
<comment type="caution">
    <text evidence="3">The sequence shown here is derived from an EMBL/GenBank/DDBJ whole genome shotgun (WGS) entry which is preliminary data.</text>
</comment>
<dbReference type="InterPro" id="IPR029057">
    <property type="entry name" value="PRTase-like"/>
</dbReference>
<dbReference type="InterPro" id="IPR051910">
    <property type="entry name" value="ComF/GntX_DNA_util-trans"/>
</dbReference>
<dbReference type="AlphaFoldDB" id="A0A645J291"/>
<gene>
    <name evidence="3" type="ORF">SDC9_204512</name>
</gene>
<dbReference type="Gene3D" id="3.40.50.2020">
    <property type="match status" value="1"/>
</dbReference>
<evidence type="ECO:0000313" key="3">
    <source>
        <dbReference type="EMBL" id="MPN56819.1"/>
    </source>
</evidence>
<evidence type="ECO:0000259" key="2">
    <source>
        <dbReference type="Pfam" id="PF00156"/>
    </source>
</evidence>
<protein>
    <recommendedName>
        <fullName evidence="2">Phosphoribosyltransferase domain-containing protein</fullName>
    </recommendedName>
</protein>
<sequence>MRRFKYEGDRRLGTYMAALLALKLKESGWEDKIDLVVPVPLHWLKEWQRGFNQAAVISAEIASAMGVAHEPFLIKRKKYTFTQTKKDKEHRRTAIAGAFSVPAGMLPKVAGKRILLVDDVLTTGATLEACAKALADAGCCNISVATLAFVE</sequence>
<dbReference type="EMBL" id="VSSQ01127612">
    <property type="protein sequence ID" value="MPN56819.1"/>
    <property type="molecule type" value="Genomic_DNA"/>
</dbReference>
<dbReference type="CDD" id="cd06223">
    <property type="entry name" value="PRTases_typeI"/>
    <property type="match status" value="1"/>
</dbReference>
<comment type="similarity">
    <text evidence="1">Belongs to the ComF/GntX family.</text>
</comment>
<dbReference type="PANTHER" id="PTHR47505:SF1">
    <property type="entry name" value="DNA UTILIZATION PROTEIN YHGH"/>
    <property type="match status" value="1"/>
</dbReference>
<accession>A0A645J291</accession>
<reference evidence="3" key="1">
    <citation type="submission" date="2019-08" db="EMBL/GenBank/DDBJ databases">
        <authorList>
            <person name="Kucharzyk K."/>
            <person name="Murdoch R.W."/>
            <person name="Higgins S."/>
            <person name="Loffler F."/>
        </authorList>
    </citation>
    <scope>NUCLEOTIDE SEQUENCE</scope>
</reference>
<dbReference type="SUPFAM" id="SSF53271">
    <property type="entry name" value="PRTase-like"/>
    <property type="match status" value="1"/>
</dbReference>
<name>A0A645J291_9ZZZZ</name>
<organism evidence="3">
    <name type="scientific">bioreactor metagenome</name>
    <dbReference type="NCBI Taxonomy" id="1076179"/>
    <lineage>
        <taxon>unclassified sequences</taxon>
        <taxon>metagenomes</taxon>
        <taxon>ecological metagenomes</taxon>
    </lineage>
</organism>